<evidence type="ECO:0000313" key="1">
    <source>
        <dbReference type="EMBL" id="ABS77437.1"/>
    </source>
</evidence>
<dbReference type="AlphaFoldDB" id="A9KGA5"/>
<protein>
    <submittedName>
        <fullName evidence="1">Hypothetical membrane associated protein</fullName>
    </submittedName>
</protein>
<dbReference type="RefSeq" id="WP_005770905.1">
    <property type="nucleotide sequence ID" value="NC_009727.1"/>
</dbReference>
<sequence>MKNLRKLSVLIGLAFLLNGCIPIYETSYTYIPPKSFRGRQCVNECLAQKSDCQSRCSFREQRCRMQAQRNAYFAYHEYAREQRRQNLPVVKTIDDFADYSYCSSNCGCESDYRQCYSNCGGKVIPHTRCIAFCKKQNP</sequence>
<gene>
    <name evidence="1" type="ordered locus">CBUD_1395</name>
</gene>
<accession>A9KGA5</accession>
<name>A9KGA5_COXBN</name>
<dbReference type="EMBL" id="CP000733">
    <property type="protein sequence ID" value="ABS77437.1"/>
    <property type="molecule type" value="Genomic_DNA"/>
</dbReference>
<evidence type="ECO:0000313" key="2">
    <source>
        <dbReference type="Proteomes" id="UP000008555"/>
    </source>
</evidence>
<dbReference type="Proteomes" id="UP000008555">
    <property type="component" value="Chromosome"/>
</dbReference>
<dbReference type="KEGG" id="cbd:CBUD_1395"/>
<organism evidence="1 2">
    <name type="scientific">Coxiella burnetii (strain Dugway 5J108-111)</name>
    <dbReference type="NCBI Taxonomy" id="434922"/>
    <lineage>
        <taxon>Bacteria</taxon>
        <taxon>Pseudomonadati</taxon>
        <taxon>Pseudomonadota</taxon>
        <taxon>Gammaproteobacteria</taxon>
        <taxon>Legionellales</taxon>
        <taxon>Coxiellaceae</taxon>
        <taxon>Coxiella</taxon>
    </lineage>
</organism>
<dbReference type="HOGENOM" id="CLU_153745_0_0_6"/>
<reference evidence="1 2" key="1">
    <citation type="journal article" date="2009" name="Infect. Immun.">
        <title>Comparative genomics reveal extensive transposon-mediated genomic plasticity and diversity among potential effector proteins within the genus Coxiella.</title>
        <authorList>
            <person name="Beare P.A."/>
            <person name="Unsworth N."/>
            <person name="Andoh M."/>
            <person name="Voth D.E."/>
            <person name="Omsland A."/>
            <person name="Gilk S.D."/>
            <person name="Williams K.P."/>
            <person name="Sobral B.W."/>
            <person name="Kupko J.J.III."/>
            <person name="Porcella S.F."/>
            <person name="Samuel J.E."/>
            <person name="Heinzen R.A."/>
        </authorList>
    </citation>
    <scope>NUCLEOTIDE SEQUENCE [LARGE SCALE GENOMIC DNA]</scope>
    <source>
        <strain evidence="1 2">Dugway 5J108-111</strain>
    </source>
</reference>
<proteinExistence type="predicted"/>